<accession>A0A9P4Q9U7</accession>
<evidence type="ECO:0000313" key="1">
    <source>
        <dbReference type="EMBL" id="KAF2720727.1"/>
    </source>
</evidence>
<protein>
    <submittedName>
        <fullName evidence="1">Uncharacterized protein</fullName>
    </submittedName>
</protein>
<reference evidence="1" key="1">
    <citation type="journal article" date="2020" name="Stud. Mycol.">
        <title>101 Dothideomycetes genomes: a test case for predicting lifestyles and emergence of pathogens.</title>
        <authorList>
            <person name="Haridas S."/>
            <person name="Albert R."/>
            <person name="Binder M."/>
            <person name="Bloem J."/>
            <person name="Labutti K."/>
            <person name="Salamov A."/>
            <person name="Andreopoulos B."/>
            <person name="Baker S."/>
            <person name="Barry K."/>
            <person name="Bills G."/>
            <person name="Bluhm B."/>
            <person name="Cannon C."/>
            <person name="Castanera R."/>
            <person name="Culley D."/>
            <person name="Daum C."/>
            <person name="Ezra D."/>
            <person name="Gonzalez J."/>
            <person name="Henrissat B."/>
            <person name="Kuo A."/>
            <person name="Liang C."/>
            <person name="Lipzen A."/>
            <person name="Lutzoni F."/>
            <person name="Magnuson J."/>
            <person name="Mondo S."/>
            <person name="Nolan M."/>
            <person name="Ohm R."/>
            <person name="Pangilinan J."/>
            <person name="Park H.-J."/>
            <person name="Ramirez L."/>
            <person name="Alfaro M."/>
            <person name="Sun H."/>
            <person name="Tritt A."/>
            <person name="Yoshinaga Y."/>
            <person name="Zwiers L.-H."/>
            <person name="Turgeon B."/>
            <person name="Goodwin S."/>
            <person name="Spatafora J."/>
            <person name="Crous P."/>
            <person name="Grigoriev I."/>
        </authorList>
    </citation>
    <scope>NUCLEOTIDE SEQUENCE</scope>
    <source>
        <strain evidence="1">CBS 116435</strain>
    </source>
</reference>
<organism evidence="1 2">
    <name type="scientific">Polychaeton citri CBS 116435</name>
    <dbReference type="NCBI Taxonomy" id="1314669"/>
    <lineage>
        <taxon>Eukaryota</taxon>
        <taxon>Fungi</taxon>
        <taxon>Dikarya</taxon>
        <taxon>Ascomycota</taxon>
        <taxon>Pezizomycotina</taxon>
        <taxon>Dothideomycetes</taxon>
        <taxon>Dothideomycetidae</taxon>
        <taxon>Capnodiales</taxon>
        <taxon>Capnodiaceae</taxon>
        <taxon>Polychaeton</taxon>
    </lineage>
</organism>
<proteinExistence type="predicted"/>
<gene>
    <name evidence="1" type="ORF">K431DRAFT_85998</name>
</gene>
<keyword evidence="2" id="KW-1185">Reference proteome</keyword>
<name>A0A9P4Q9U7_9PEZI</name>
<evidence type="ECO:0000313" key="2">
    <source>
        <dbReference type="Proteomes" id="UP000799441"/>
    </source>
</evidence>
<sequence>MSPIILIPFTPSRFPILIPKQYQSCLLVGAEVWRRQHVGGSASALMAPQCRHAGRLLSNRCAFYSSLPRTHHTPRHMQSARRSARGKNLETNAMHVFPPPSWVARTHARMHSRHAAMHACMRACVSASIPRCTCVRACVPRPLHVASETCAACLRVRSVLSFICFFSAAAQITNLWQERVFGKLNRFPPRTHNLFCMRHVSVGPPVPVSTARQLFRLTSVLSVCPSSRDSASLKLRLDACMRRPRCSLSRCLPGKSCRYSLSTHLRMLSQETSREPEMGAV</sequence>
<dbReference type="EMBL" id="MU003796">
    <property type="protein sequence ID" value="KAF2720727.1"/>
    <property type="molecule type" value="Genomic_DNA"/>
</dbReference>
<comment type="caution">
    <text evidence="1">The sequence shown here is derived from an EMBL/GenBank/DDBJ whole genome shotgun (WGS) entry which is preliminary data.</text>
</comment>
<dbReference type="AlphaFoldDB" id="A0A9P4Q9U7"/>
<dbReference type="Proteomes" id="UP000799441">
    <property type="component" value="Unassembled WGS sequence"/>
</dbReference>